<keyword evidence="3" id="KW-0732">Signal</keyword>
<evidence type="ECO:0000256" key="4">
    <source>
        <dbReference type="RuleBase" id="RU003744"/>
    </source>
</evidence>
<dbReference type="SUPFAM" id="SSF53850">
    <property type="entry name" value="Periplasmic binding protein-like II"/>
    <property type="match status" value="1"/>
</dbReference>
<reference evidence="6 7" key="1">
    <citation type="journal article" date="2015" name="Biol. Direct">
        <title>Babela massiliensis, a representative of a widespread bacterial phylum with unusual adaptations to parasitism in amoebae.</title>
        <authorList>
            <person name="Pagnier I."/>
            <person name="Yutin N."/>
            <person name="Croce O."/>
            <person name="Makarova K.S."/>
            <person name="Wolf Y.I."/>
            <person name="Benamar S."/>
            <person name="Raoult D."/>
            <person name="Koonin E.V."/>
            <person name="La Scola B."/>
        </authorList>
    </citation>
    <scope>NUCLEOTIDE SEQUENCE [LARGE SCALE GENOMIC DNA]</scope>
    <source>
        <strain evidence="7">BABL1</strain>
    </source>
</reference>
<dbReference type="PANTHER" id="PTHR35936">
    <property type="entry name" value="MEMBRANE-BOUND LYTIC MUREIN TRANSGLYCOSYLASE F"/>
    <property type="match status" value="1"/>
</dbReference>
<protein>
    <submittedName>
        <fullName evidence="6">ABC-type amino acid transport/signal transduction system periplasmic component</fullName>
    </submittedName>
</protein>
<comment type="similarity">
    <text evidence="2 4">Belongs to the bacterial solute-binding protein 3 family.</text>
</comment>
<evidence type="ECO:0000256" key="3">
    <source>
        <dbReference type="ARBA" id="ARBA00022729"/>
    </source>
</evidence>
<dbReference type="KEGG" id="dpb:BABL1_gene_246"/>
<evidence type="ECO:0000313" key="7">
    <source>
        <dbReference type="Proteomes" id="UP000018769"/>
    </source>
</evidence>
<evidence type="ECO:0000256" key="1">
    <source>
        <dbReference type="ARBA" id="ARBA00004196"/>
    </source>
</evidence>
<keyword evidence="7" id="KW-1185">Reference proteome</keyword>
<dbReference type="STRING" id="673862.BABL1_gene_246"/>
<dbReference type="SMART" id="SM00062">
    <property type="entry name" value="PBPb"/>
    <property type="match status" value="1"/>
</dbReference>
<dbReference type="InterPro" id="IPR001638">
    <property type="entry name" value="Solute-binding_3/MltF_N"/>
</dbReference>
<dbReference type="PANTHER" id="PTHR35936:SF17">
    <property type="entry name" value="ARGININE-BINDING EXTRACELLULAR PROTEIN ARTP"/>
    <property type="match status" value="1"/>
</dbReference>
<dbReference type="GO" id="GO:0030313">
    <property type="term" value="C:cell envelope"/>
    <property type="evidence" value="ECO:0007669"/>
    <property type="project" value="UniProtKB-SubCell"/>
</dbReference>
<evidence type="ECO:0000259" key="5">
    <source>
        <dbReference type="SMART" id="SM00062"/>
    </source>
</evidence>
<dbReference type="EMBL" id="HG793133">
    <property type="protein sequence ID" value="CDK30769.1"/>
    <property type="molecule type" value="Genomic_DNA"/>
</dbReference>
<organism evidence="6 7">
    <name type="scientific">Candidatus Babela massiliensis</name>
    <dbReference type="NCBI Taxonomy" id="673862"/>
    <lineage>
        <taxon>Bacteria</taxon>
        <taxon>Candidatus Babelota</taxon>
        <taxon>Candidatus Babeliae</taxon>
        <taxon>Candidatus Babeliales</taxon>
        <taxon>Candidatus Babeliaceae</taxon>
        <taxon>Candidatus Babela</taxon>
    </lineage>
</organism>
<name>V6DGU2_9BACT</name>
<dbReference type="AlphaFoldDB" id="V6DGU2"/>
<dbReference type="OrthoDB" id="9811552at2"/>
<evidence type="ECO:0000313" key="6">
    <source>
        <dbReference type="EMBL" id="CDK30769.1"/>
    </source>
</evidence>
<dbReference type="RefSeq" id="WP_023792431.1">
    <property type="nucleotide sequence ID" value="NC_023003.1"/>
</dbReference>
<dbReference type="eggNOG" id="COG0834">
    <property type="taxonomic scope" value="Bacteria"/>
</dbReference>
<sequence>MKKILLGVFLILAIFGFIWYQNFNQDYSKNKDINTLIIGTSADFPPFSFRDNNDDIVGFDIDVAKEVANRIGLNYKVIDQQFSMLLSQAQLGQIHVIAAGMTPTEERAKKLRFTKTYLTDNPLLVVTLKGKTPEIKSLQDLKSKDIIVNTGYTADLYMSDFPDINLIRLSKVSDAFTALDNGKGYAFVTAAFTLNPYLKDLGTDKYNIFKIYQTDETSALGVSKLISQELFNKIEKAIEDMDLDGTMQSLKKKWDLI</sequence>
<dbReference type="HOGENOM" id="CLU_019602_18_2_7"/>
<dbReference type="Gene3D" id="3.40.190.10">
    <property type="entry name" value="Periplasmic binding protein-like II"/>
    <property type="match status" value="2"/>
</dbReference>
<dbReference type="CDD" id="cd13530">
    <property type="entry name" value="PBP2_peptides_like"/>
    <property type="match status" value="1"/>
</dbReference>
<accession>V6DGU2</accession>
<gene>
    <name evidence="6" type="primary">artP</name>
    <name evidence="6" type="ORF">BABL1_gene_246</name>
</gene>
<evidence type="ECO:0000256" key="2">
    <source>
        <dbReference type="ARBA" id="ARBA00010333"/>
    </source>
</evidence>
<dbReference type="InterPro" id="IPR018313">
    <property type="entry name" value="SBP_3_CS"/>
</dbReference>
<dbReference type="Pfam" id="PF00497">
    <property type="entry name" value="SBP_bac_3"/>
    <property type="match status" value="1"/>
</dbReference>
<feature type="domain" description="Solute-binding protein family 3/N-terminal" evidence="5">
    <location>
        <begin position="35"/>
        <end position="257"/>
    </location>
</feature>
<proteinExistence type="inferred from homology"/>
<dbReference type="PROSITE" id="PS01039">
    <property type="entry name" value="SBP_BACTERIAL_3"/>
    <property type="match status" value="1"/>
</dbReference>
<dbReference type="Proteomes" id="UP000018769">
    <property type="component" value="Chromosome I"/>
</dbReference>
<comment type="subcellular location">
    <subcellularLocation>
        <location evidence="1">Cell envelope</location>
    </subcellularLocation>
</comment>